<dbReference type="AlphaFoldDB" id="A0A506UB42"/>
<gene>
    <name evidence="6" type="ORF">FJU08_12635</name>
</gene>
<dbReference type="PANTHER" id="PTHR30055:SF148">
    <property type="entry name" value="TETR-FAMILY TRANSCRIPTIONAL REGULATOR"/>
    <property type="match status" value="1"/>
</dbReference>
<dbReference type="PRINTS" id="PR00455">
    <property type="entry name" value="HTHTETR"/>
</dbReference>
<dbReference type="SUPFAM" id="SSF48498">
    <property type="entry name" value="Tetracyclin repressor-like, C-terminal domain"/>
    <property type="match status" value="1"/>
</dbReference>
<dbReference type="Pfam" id="PF16859">
    <property type="entry name" value="TetR_C_11"/>
    <property type="match status" value="1"/>
</dbReference>
<dbReference type="GO" id="GO:0003700">
    <property type="term" value="F:DNA-binding transcription factor activity"/>
    <property type="evidence" value="ECO:0007669"/>
    <property type="project" value="TreeGrafter"/>
</dbReference>
<evidence type="ECO:0000256" key="4">
    <source>
        <dbReference type="PROSITE-ProRule" id="PRU00335"/>
    </source>
</evidence>
<evidence type="ECO:0000313" key="6">
    <source>
        <dbReference type="EMBL" id="TPW30155.1"/>
    </source>
</evidence>
<dbReference type="InterPro" id="IPR050109">
    <property type="entry name" value="HTH-type_TetR-like_transc_reg"/>
</dbReference>
<accession>A0A506UB42</accession>
<dbReference type="PROSITE" id="PS50977">
    <property type="entry name" value="HTH_TETR_2"/>
    <property type="match status" value="1"/>
</dbReference>
<dbReference type="RefSeq" id="WP_141149364.1">
    <property type="nucleotide sequence ID" value="NZ_VHLG01000007.1"/>
</dbReference>
<dbReference type="InterPro" id="IPR036271">
    <property type="entry name" value="Tet_transcr_reg_TetR-rel_C_sf"/>
</dbReference>
<dbReference type="PANTHER" id="PTHR30055">
    <property type="entry name" value="HTH-TYPE TRANSCRIPTIONAL REGULATOR RUTR"/>
    <property type="match status" value="1"/>
</dbReference>
<keyword evidence="7" id="KW-1185">Reference proteome</keyword>
<evidence type="ECO:0000256" key="1">
    <source>
        <dbReference type="ARBA" id="ARBA00023015"/>
    </source>
</evidence>
<evidence type="ECO:0000256" key="3">
    <source>
        <dbReference type="ARBA" id="ARBA00023163"/>
    </source>
</evidence>
<keyword evidence="3" id="KW-0804">Transcription</keyword>
<sequence>MDDDGKRSGRPRDLEAGQALKDAALALVRGHGYGRVSIAMIAEKAGVARQTLYNRWKTKADLVLDAVFDEANRQVSSPDVAVDLPMRQQLEHYLNDVFMHLRADGDTLRALIAAAQETHGFQTAFRERFVKPREAIVTEFLRHAQQRGELSPARDPALLSAMIHGVFWYNLLNGRGIEAGLAGTIAAEIFRETGDLPQRADQVS</sequence>
<feature type="DNA-binding region" description="H-T-H motif" evidence="4">
    <location>
        <begin position="37"/>
        <end position="56"/>
    </location>
</feature>
<evidence type="ECO:0000256" key="2">
    <source>
        <dbReference type="ARBA" id="ARBA00023125"/>
    </source>
</evidence>
<protein>
    <submittedName>
        <fullName evidence="6">TetR/AcrR family transcriptional regulator</fullName>
    </submittedName>
</protein>
<dbReference type="GO" id="GO:0000976">
    <property type="term" value="F:transcription cis-regulatory region binding"/>
    <property type="evidence" value="ECO:0007669"/>
    <property type="project" value="TreeGrafter"/>
</dbReference>
<keyword evidence="1" id="KW-0805">Transcription regulation</keyword>
<name>A0A506UB42_9HYPH</name>
<evidence type="ECO:0000313" key="7">
    <source>
        <dbReference type="Proteomes" id="UP000318801"/>
    </source>
</evidence>
<dbReference type="Gene3D" id="1.10.10.60">
    <property type="entry name" value="Homeodomain-like"/>
    <property type="match status" value="1"/>
</dbReference>
<dbReference type="SUPFAM" id="SSF46689">
    <property type="entry name" value="Homeodomain-like"/>
    <property type="match status" value="1"/>
</dbReference>
<proteinExistence type="predicted"/>
<feature type="domain" description="HTH tetR-type" evidence="5">
    <location>
        <begin position="14"/>
        <end position="74"/>
    </location>
</feature>
<dbReference type="InterPro" id="IPR011075">
    <property type="entry name" value="TetR_C"/>
</dbReference>
<organism evidence="6 7">
    <name type="scientific">Martelella alba</name>
    <dbReference type="NCBI Taxonomy" id="2590451"/>
    <lineage>
        <taxon>Bacteria</taxon>
        <taxon>Pseudomonadati</taxon>
        <taxon>Pseudomonadota</taxon>
        <taxon>Alphaproteobacteria</taxon>
        <taxon>Hyphomicrobiales</taxon>
        <taxon>Aurantimonadaceae</taxon>
        <taxon>Martelella</taxon>
    </lineage>
</organism>
<keyword evidence="2 4" id="KW-0238">DNA-binding</keyword>
<dbReference type="Proteomes" id="UP000318801">
    <property type="component" value="Unassembled WGS sequence"/>
</dbReference>
<dbReference type="Gene3D" id="1.10.357.10">
    <property type="entry name" value="Tetracycline Repressor, domain 2"/>
    <property type="match status" value="1"/>
</dbReference>
<dbReference type="Pfam" id="PF00440">
    <property type="entry name" value="TetR_N"/>
    <property type="match status" value="1"/>
</dbReference>
<comment type="caution">
    <text evidence="6">The sequence shown here is derived from an EMBL/GenBank/DDBJ whole genome shotgun (WGS) entry which is preliminary data.</text>
</comment>
<dbReference type="InterPro" id="IPR001647">
    <property type="entry name" value="HTH_TetR"/>
</dbReference>
<evidence type="ECO:0000259" key="5">
    <source>
        <dbReference type="PROSITE" id="PS50977"/>
    </source>
</evidence>
<dbReference type="EMBL" id="VHLG01000007">
    <property type="protein sequence ID" value="TPW30155.1"/>
    <property type="molecule type" value="Genomic_DNA"/>
</dbReference>
<dbReference type="InterPro" id="IPR009057">
    <property type="entry name" value="Homeodomain-like_sf"/>
</dbReference>
<reference evidence="6 7" key="1">
    <citation type="submission" date="2019-06" db="EMBL/GenBank/DDBJ databases">
        <authorList>
            <person name="Li M."/>
        </authorList>
    </citation>
    <scope>NUCLEOTIDE SEQUENCE [LARGE SCALE GENOMIC DNA]</scope>
    <source>
        <strain evidence="6 7">BGMRC2036</strain>
    </source>
</reference>
<dbReference type="OrthoDB" id="9816431at2"/>